<organism evidence="1">
    <name type="scientific">viral metagenome</name>
    <dbReference type="NCBI Taxonomy" id="1070528"/>
    <lineage>
        <taxon>unclassified sequences</taxon>
        <taxon>metagenomes</taxon>
        <taxon>organismal metagenomes</taxon>
    </lineage>
</organism>
<accession>A0A6M3K2P5</accession>
<gene>
    <name evidence="1" type="ORF">MM415A01474_0009</name>
</gene>
<name>A0A6M3K2P5_9ZZZZ</name>
<proteinExistence type="predicted"/>
<dbReference type="AlphaFoldDB" id="A0A6M3K2P5"/>
<reference evidence="1" key="1">
    <citation type="submission" date="2020-03" db="EMBL/GenBank/DDBJ databases">
        <title>The deep terrestrial virosphere.</title>
        <authorList>
            <person name="Holmfeldt K."/>
            <person name="Nilsson E."/>
            <person name="Simone D."/>
            <person name="Lopez-Fernandez M."/>
            <person name="Wu X."/>
            <person name="de Brujin I."/>
            <person name="Lundin D."/>
            <person name="Andersson A."/>
            <person name="Bertilsson S."/>
            <person name="Dopson M."/>
        </authorList>
    </citation>
    <scope>NUCLEOTIDE SEQUENCE</scope>
    <source>
        <strain evidence="1">MM415A01474</strain>
    </source>
</reference>
<dbReference type="EMBL" id="MT142235">
    <property type="protein sequence ID" value="QJA76640.1"/>
    <property type="molecule type" value="Genomic_DNA"/>
</dbReference>
<sequence length="126" mass="14506">MCLDHETEKKKVTRKGRTVYKLFINGRTPFRSVTGSNLSERATISEVTSTPAIGYVHGYGYHCFASMKRAQLYANEFIEYNAIFKIIEKLRIPPKESYYIGKMAHQHKGGGLTTIRCERLEKLKEK</sequence>
<protein>
    <submittedName>
        <fullName evidence="1">Uncharacterized protein</fullName>
    </submittedName>
</protein>
<evidence type="ECO:0000313" key="1">
    <source>
        <dbReference type="EMBL" id="QJA76640.1"/>
    </source>
</evidence>